<dbReference type="PANTHER" id="PTHR32166">
    <property type="entry name" value="OSJNBA0013A04.12 PROTEIN"/>
    <property type="match status" value="1"/>
</dbReference>
<dbReference type="PANTHER" id="PTHR32166:SF74">
    <property type="entry name" value="OS05G0256350 PROTEIN"/>
    <property type="match status" value="1"/>
</dbReference>
<reference evidence="3" key="1">
    <citation type="journal article" date="2023" name="Plant J.">
        <title>Genome sequences and population genomics provide insights into the demographic history, inbreeding, and mutation load of two 'living fossil' tree species of Dipteronia.</title>
        <authorList>
            <person name="Feng Y."/>
            <person name="Comes H.P."/>
            <person name="Chen J."/>
            <person name="Zhu S."/>
            <person name="Lu R."/>
            <person name="Zhang X."/>
            <person name="Li P."/>
            <person name="Qiu J."/>
            <person name="Olsen K.M."/>
            <person name="Qiu Y."/>
        </authorList>
    </citation>
    <scope>NUCLEOTIDE SEQUENCE</scope>
    <source>
        <strain evidence="3">KIB01</strain>
    </source>
</reference>
<dbReference type="Pfam" id="PF04937">
    <property type="entry name" value="DUF659"/>
    <property type="match status" value="1"/>
</dbReference>
<dbReference type="Proteomes" id="UP001280121">
    <property type="component" value="Unassembled WGS sequence"/>
</dbReference>
<evidence type="ECO:0000313" key="3">
    <source>
        <dbReference type="EMBL" id="KAK2639360.1"/>
    </source>
</evidence>
<dbReference type="EMBL" id="JANJYI010000008">
    <property type="protein sequence ID" value="KAK2639360.1"/>
    <property type="molecule type" value="Genomic_DNA"/>
</dbReference>
<feature type="domain" description="DUF659" evidence="1">
    <location>
        <begin position="34"/>
        <end position="128"/>
    </location>
</feature>
<evidence type="ECO:0008006" key="5">
    <source>
        <dbReference type="Google" id="ProtNLM"/>
    </source>
</evidence>
<evidence type="ECO:0000313" key="4">
    <source>
        <dbReference type="Proteomes" id="UP001280121"/>
    </source>
</evidence>
<evidence type="ECO:0000259" key="1">
    <source>
        <dbReference type="Pfam" id="PF04937"/>
    </source>
</evidence>
<dbReference type="SUPFAM" id="SSF53098">
    <property type="entry name" value="Ribonuclease H-like"/>
    <property type="match status" value="1"/>
</dbReference>
<sequence>MNRCALYKVPLWRSRWRHDLDHGTDRSFKRYLAYVNCKQGTTFLSSKDSSAEARTGENIFKYVLSAITEIVIQVVTDNASNNMAAVKMLKAKMPSIFWSLCATHTINLMLEGIDKLPKFKNTLEKAKEFHYLHLCPPHDIGVNEGIYKEEGHVTWWTNYGSETPNLQTIAKNILSLTSSSSGCERNQNMFEGTCLREPVSGLDDGEMRDLGDDFQFDNEAVEENVEFESDDDVVFQLEEYVVEGKSLEYQS</sequence>
<dbReference type="GO" id="GO:0046983">
    <property type="term" value="F:protein dimerization activity"/>
    <property type="evidence" value="ECO:0007669"/>
    <property type="project" value="InterPro"/>
</dbReference>
<keyword evidence="4" id="KW-1185">Reference proteome</keyword>
<feature type="domain" description="HAT C-terminal dimerisation" evidence="2">
    <location>
        <begin position="153"/>
        <end position="187"/>
    </location>
</feature>
<evidence type="ECO:0000259" key="2">
    <source>
        <dbReference type="Pfam" id="PF05699"/>
    </source>
</evidence>
<proteinExistence type="predicted"/>
<gene>
    <name evidence="3" type="ORF">Ddye_027155</name>
</gene>
<dbReference type="InterPro" id="IPR008906">
    <property type="entry name" value="HATC_C_dom"/>
</dbReference>
<comment type="caution">
    <text evidence="3">The sequence shown here is derived from an EMBL/GenBank/DDBJ whole genome shotgun (WGS) entry which is preliminary data.</text>
</comment>
<name>A0AAD9WR75_9ROSI</name>
<dbReference type="Pfam" id="PF05699">
    <property type="entry name" value="Dimer_Tnp_hAT"/>
    <property type="match status" value="1"/>
</dbReference>
<accession>A0AAD9WR75</accession>
<dbReference type="AlphaFoldDB" id="A0AAD9WR75"/>
<protein>
    <recommendedName>
        <fullName evidence="5">DUF659 domain-containing protein</fullName>
    </recommendedName>
</protein>
<organism evidence="3 4">
    <name type="scientific">Dipteronia dyeriana</name>
    <dbReference type="NCBI Taxonomy" id="168575"/>
    <lineage>
        <taxon>Eukaryota</taxon>
        <taxon>Viridiplantae</taxon>
        <taxon>Streptophyta</taxon>
        <taxon>Embryophyta</taxon>
        <taxon>Tracheophyta</taxon>
        <taxon>Spermatophyta</taxon>
        <taxon>Magnoliopsida</taxon>
        <taxon>eudicotyledons</taxon>
        <taxon>Gunneridae</taxon>
        <taxon>Pentapetalae</taxon>
        <taxon>rosids</taxon>
        <taxon>malvids</taxon>
        <taxon>Sapindales</taxon>
        <taxon>Sapindaceae</taxon>
        <taxon>Hippocastanoideae</taxon>
        <taxon>Acereae</taxon>
        <taxon>Dipteronia</taxon>
    </lineage>
</organism>
<dbReference type="InterPro" id="IPR012337">
    <property type="entry name" value="RNaseH-like_sf"/>
</dbReference>
<dbReference type="InterPro" id="IPR007021">
    <property type="entry name" value="DUF659"/>
</dbReference>